<evidence type="ECO:0000256" key="1">
    <source>
        <dbReference type="SAM" id="MobiDB-lite"/>
    </source>
</evidence>
<accession>A0ABD0JWM3</accession>
<comment type="caution">
    <text evidence="2">The sequence shown here is derived from an EMBL/GenBank/DDBJ whole genome shotgun (WGS) entry which is preliminary data.</text>
</comment>
<protein>
    <submittedName>
        <fullName evidence="2">Uncharacterized protein</fullName>
    </submittedName>
</protein>
<proteinExistence type="predicted"/>
<dbReference type="PANTHER" id="PTHR46270:SF2">
    <property type="entry name" value="TIR DOMAIN-CONTAINING PROTEIN"/>
    <property type="match status" value="1"/>
</dbReference>
<dbReference type="PANTHER" id="PTHR46270">
    <property type="entry name" value="ARMADILLO-TYPE FOLD-RELATED"/>
    <property type="match status" value="1"/>
</dbReference>
<reference evidence="2 3" key="1">
    <citation type="journal article" date="2023" name="Sci. Data">
        <title>Genome assembly of the Korean intertidal mud-creeper Batillaria attramentaria.</title>
        <authorList>
            <person name="Patra A.K."/>
            <person name="Ho P.T."/>
            <person name="Jun S."/>
            <person name="Lee S.J."/>
            <person name="Kim Y."/>
            <person name="Won Y.J."/>
        </authorList>
    </citation>
    <scope>NUCLEOTIDE SEQUENCE [LARGE SCALE GENOMIC DNA]</scope>
    <source>
        <strain evidence="2">Wonlab-2016</strain>
    </source>
</reference>
<evidence type="ECO:0000313" key="3">
    <source>
        <dbReference type="Proteomes" id="UP001519460"/>
    </source>
</evidence>
<sequence>MATPIADDSAEKTSGDSFADNKVTGKDDRGSTTNSSTSSAAVTSTRDTTPPSAYDTSSANENTGLPSLQSKLSPEEKLKVLRLYQNCPRLWADFRQIVEFIDLFQENCEAYMRLCQQLESILIGDSKHPFVDQIKVIQFAQAVGFAEVCVQLYRQILKAKRLDYVSEYHFPPTDMEMVCAFLLRGVFVGFSYHGPDFRLALAKTGILDNMVEDLKHLQHLTAEALATGVIHYGSLAVIHNCCMSPEALPYVKVTADVVQTLAAFLEKKRNRVRGPSLITLSHILQDPDLDLIQLDPDILQYFLDCAHKAFGITQGDMNCDFGTDAVVYGLWHLARNAFNRRLIVAHGGTMKLLLKVLDKGREDERELAVAAVTELSQDPVNAQLFKRDGDLTRAVRRLQTHEAQKIRVDATVLWSLLQETKPSEDPVQSSPAVAELLEENTNALAILGMGEVEFLLDQLQVDNTAHAQRTTAQPQHTTKHALHALAELARNDNCRREIFARGTK</sequence>
<feature type="compositionally biased region" description="Polar residues" evidence="1">
    <location>
        <begin position="50"/>
        <end position="69"/>
    </location>
</feature>
<name>A0ABD0JWM3_9CAEN</name>
<organism evidence="2 3">
    <name type="scientific">Batillaria attramentaria</name>
    <dbReference type="NCBI Taxonomy" id="370345"/>
    <lineage>
        <taxon>Eukaryota</taxon>
        <taxon>Metazoa</taxon>
        <taxon>Spiralia</taxon>
        <taxon>Lophotrochozoa</taxon>
        <taxon>Mollusca</taxon>
        <taxon>Gastropoda</taxon>
        <taxon>Caenogastropoda</taxon>
        <taxon>Sorbeoconcha</taxon>
        <taxon>Cerithioidea</taxon>
        <taxon>Batillariidae</taxon>
        <taxon>Batillaria</taxon>
    </lineage>
</organism>
<gene>
    <name evidence="2" type="ORF">BaRGS_00029632</name>
</gene>
<dbReference type="SUPFAM" id="SSF48371">
    <property type="entry name" value="ARM repeat"/>
    <property type="match status" value="1"/>
</dbReference>
<dbReference type="Proteomes" id="UP001519460">
    <property type="component" value="Unassembled WGS sequence"/>
</dbReference>
<keyword evidence="3" id="KW-1185">Reference proteome</keyword>
<dbReference type="InterPro" id="IPR011989">
    <property type="entry name" value="ARM-like"/>
</dbReference>
<feature type="region of interest" description="Disordered" evidence="1">
    <location>
        <begin position="1"/>
        <end position="69"/>
    </location>
</feature>
<evidence type="ECO:0000313" key="2">
    <source>
        <dbReference type="EMBL" id="KAK7479114.1"/>
    </source>
</evidence>
<dbReference type="AlphaFoldDB" id="A0ABD0JWM3"/>
<dbReference type="EMBL" id="JACVVK020000310">
    <property type="protein sequence ID" value="KAK7479114.1"/>
    <property type="molecule type" value="Genomic_DNA"/>
</dbReference>
<dbReference type="InterPro" id="IPR016024">
    <property type="entry name" value="ARM-type_fold"/>
</dbReference>
<feature type="compositionally biased region" description="Low complexity" evidence="1">
    <location>
        <begin position="31"/>
        <end position="49"/>
    </location>
</feature>
<dbReference type="Gene3D" id="1.25.10.10">
    <property type="entry name" value="Leucine-rich Repeat Variant"/>
    <property type="match status" value="1"/>
</dbReference>